<protein>
    <submittedName>
        <fullName evidence="1">Uncharacterized protein</fullName>
    </submittedName>
</protein>
<dbReference type="OrthoDB" id="4571714at2"/>
<proteinExistence type="predicted"/>
<keyword evidence="2" id="KW-1185">Reference proteome</keyword>
<evidence type="ECO:0000313" key="1">
    <source>
        <dbReference type="EMBL" id="TLQ39275.1"/>
    </source>
</evidence>
<reference evidence="1 2" key="1">
    <citation type="submission" date="2019-05" db="EMBL/GenBank/DDBJ databases">
        <title>Streptomyces marianii sp. nov., a novel marine actinomycete from southern coast of India.</title>
        <authorList>
            <person name="Iniyan A.M."/>
            <person name="Wink J."/>
            <person name="Ramprasad E."/>
            <person name="Ramana C.V."/>
            <person name="Bunk B."/>
            <person name="Sproer C."/>
            <person name="Joseph F.-J.R.S."/>
            <person name="Vincent S.G.P."/>
        </authorList>
    </citation>
    <scope>NUCLEOTIDE SEQUENCE [LARGE SCALE GENOMIC DNA]</scope>
    <source>
        <strain evidence="1 2">ICN19</strain>
    </source>
</reference>
<dbReference type="AlphaFoldDB" id="A0A5R9DT14"/>
<accession>A0A5R9DT14</accession>
<gene>
    <name evidence="1" type="ORF">FEF34_38430</name>
</gene>
<organism evidence="1 2">
    <name type="scientific">Streptomyces marianii</name>
    <dbReference type="NCBI Taxonomy" id="1817406"/>
    <lineage>
        <taxon>Bacteria</taxon>
        <taxon>Bacillati</taxon>
        <taxon>Actinomycetota</taxon>
        <taxon>Actinomycetes</taxon>
        <taxon>Kitasatosporales</taxon>
        <taxon>Streptomycetaceae</taxon>
        <taxon>Streptomyces</taxon>
    </lineage>
</organism>
<evidence type="ECO:0000313" key="2">
    <source>
        <dbReference type="Proteomes" id="UP000305921"/>
    </source>
</evidence>
<sequence>MAAHRLLANGASTDHPVPGLPFVDDTLTVDALRRSDRPDRTADPARPDLLWHVHTHPRLGRTVLLYAAGPDQGAPWHWQCAPPVVSRAGGYWWDGSTWYRPPQLRDESTGGFEQQPVPAATTVTAADFLGDPAANADRGRLLTVTDLDADAAVTDAPQWLHDLARWARHRAATPSALPPERCVVTLTAPELAGDRLIGVPAFAAAAGISPSALRAYNSRGQGAVPEPQAVIGNRLMWSRPVAENWAAHRRRPASARWPARRDRPALAPGAEEIRRRLSPVLLAALWDDPERRARWVLRHRTREAVGDVAADLAYLAADRLHGDLPAQALAELIVQAALASENVRSAPLDEVLAWLTSHSPRTAEQTVASIAEQAEQRFGTPRFDTLRRLRVGASSPPEGGRTSAA</sequence>
<comment type="caution">
    <text evidence="1">The sequence shown here is derived from an EMBL/GenBank/DDBJ whole genome shotgun (WGS) entry which is preliminary data.</text>
</comment>
<name>A0A5R9DT14_9ACTN</name>
<dbReference type="EMBL" id="VAWE01000002">
    <property type="protein sequence ID" value="TLQ39275.1"/>
    <property type="molecule type" value="Genomic_DNA"/>
</dbReference>
<dbReference type="Proteomes" id="UP000305921">
    <property type="component" value="Unassembled WGS sequence"/>
</dbReference>
<dbReference type="RefSeq" id="WP_138058087.1">
    <property type="nucleotide sequence ID" value="NZ_VAWE01000002.1"/>
</dbReference>